<protein>
    <submittedName>
        <fullName evidence="4">Hemolysin-type calcium-binding protein repeat protein (2 copies)</fullName>
    </submittedName>
</protein>
<evidence type="ECO:0000256" key="3">
    <source>
        <dbReference type="SAM" id="MobiDB-lite"/>
    </source>
</evidence>
<organism evidence="4 5">
    <name type="scientific">Phaeobacter inhibens</name>
    <dbReference type="NCBI Taxonomy" id="221822"/>
    <lineage>
        <taxon>Bacteria</taxon>
        <taxon>Pseudomonadati</taxon>
        <taxon>Pseudomonadota</taxon>
        <taxon>Alphaproteobacteria</taxon>
        <taxon>Rhodobacterales</taxon>
        <taxon>Roseobacteraceae</taxon>
        <taxon>Phaeobacter</taxon>
    </lineage>
</organism>
<evidence type="ECO:0000313" key="4">
    <source>
        <dbReference type="EMBL" id="AUQ98122.1"/>
    </source>
</evidence>
<reference evidence="4 5" key="2">
    <citation type="journal article" date="2017" name="Genome Biol. Evol.">
        <title>Trajectories and Drivers of Genome Evolution in Surface-Associated Marine Phaeobacter.</title>
        <authorList>
            <person name="Freese H.M."/>
            <person name="Sikorski J."/>
            <person name="Bunk B."/>
            <person name="Scheuner C."/>
            <person name="Meier-Kolthoff J.P."/>
            <person name="Sproer C."/>
            <person name="Gram L."/>
            <person name="Overmann J."/>
        </authorList>
    </citation>
    <scope>NUCLEOTIDE SEQUENCE [LARGE SCALE GENOMIC DNA]</scope>
    <source>
        <strain evidence="4 5">P88</strain>
    </source>
</reference>
<keyword evidence="2" id="KW-0964">Secreted</keyword>
<comment type="subcellular location">
    <subcellularLocation>
        <location evidence="1">Secreted</location>
    </subcellularLocation>
</comment>
<dbReference type="AlphaFoldDB" id="A0A2I7K6B6"/>
<reference evidence="4 5" key="1">
    <citation type="journal article" date="2017" name="Front. Microbiol.">
        <title>Phaeobacter piscinae sp. nov., a species of the Roseobacter group and potential aquaculture probiont.</title>
        <authorList>
            <person name="Sonnenschein E.C."/>
            <person name="Phippen C.B.W."/>
            <person name="Nielsen K.F."/>
            <person name="Mateiu R.V."/>
            <person name="Melchiorsen J."/>
            <person name="Gram L."/>
            <person name="Overmann J."/>
            <person name="Freese H.M."/>
        </authorList>
    </citation>
    <scope>NUCLEOTIDE SEQUENCE [LARGE SCALE GENOMIC DNA]</scope>
    <source>
        <strain evidence="4 5">P88</strain>
    </source>
</reference>
<dbReference type="GO" id="GO:0005509">
    <property type="term" value="F:calcium ion binding"/>
    <property type="evidence" value="ECO:0007669"/>
    <property type="project" value="InterPro"/>
</dbReference>
<dbReference type="GO" id="GO:0005576">
    <property type="term" value="C:extracellular region"/>
    <property type="evidence" value="ECO:0007669"/>
    <property type="project" value="UniProtKB-SubCell"/>
</dbReference>
<dbReference type="EMBL" id="CP010725">
    <property type="protein sequence ID" value="AUQ98122.1"/>
    <property type="molecule type" value="Genomic_DNA"/>
</dbReference>
<gene>
    <name evidence="4" type="ORF">PhaeoP88_00726</name>
</gene>
<dbReference type="InterPro" id="IPR050557">
    <property type="entry name" value="RTX_toxin/Mannuronan_C5-epim"/>
</dbReference>
<evidence type="ECO:0000313" key="5">
    <source>
        <dbReference type="Proteomes" id="UP000236447"/>
    </source>
</evidence>
<dbReference type="InterPro" id="IPR011049">
    <property type="entry name" value="Serralysin-like_metalloprot_C"/>
</dbReference>
<dbReference type="Pfam" id="PF00353">
    <property type="entry name" value="HemolysinCabind"/>
    <property type="match status" value="3"/>
</dbReference>
<dbReference type="PANTHER" id="PTHR38340">
    <property type="entry name" value="S-LAYER PROTEIN"/>
    <property type="match status" value="1"/>
</dbReference>
<dbReference type="PANTHER" id="PTHR38340:SF1">
    <property type="entry name" value="S-LAYER PROTEIN"/>
    <property type="match status" value="1"/>
</dbReference>
<accession>A0A2I7K6B6</accession>
<sequence>MPVSVTRTNAGYLLEDLTGGPGVDWLILNYHSDYLGFTPRTVQFHAQTDTSVAVTFQNTTLHSAFFDVDGFEKYSITGTVGRDILHGGQLQDVFIGKREADSLFGYGGNDRLYGGPGDDDLRGGSGRDRLEGGDGDDQLRGGKGHDLLIGGRGDDVFRGGIGNDTQRGGRGDDSFWTGKNTDAGRHDGNDQFWGGSGADDFIFNNDFGRDVIRDFDANFDNLFLNGDLWHFQFLSPEQVVDRFASFYDGRVVFDFDDPLRVNNADSIEIIVILGSFTTDEIADSIVFW</sequence>
<dbReference type="SUPFAM" id="SSF51120">
    <property type="entry name" value="beta-Roll"/>
    <property type="match status" value="2"/>
</dbReference>
<dbReference type="Proteomes" id="UP000236447">
    <property type="component" value="Chromosome"/>
</dbReference>
<dbReference type="InterPro" id="IPR001343">
    <property type="entry name" value="Hemolysn_Ca-bd"/>
</dbReference>
<dbReference type="PRINTS" id="PR00313">
    <property type="entry name" value="CABNDNGRPT"/>
</dbReference>
<dbReference type="InterPro" id="IPR018511">
    <property type="entry name" value="Hemolysin-typ_Ca-bd_CS"/>
</dbReference>
<dbReference type="Gene3D" id="2.150.10.10">
    <property type="entry name" value="Serralysin-like metalloprotease, C-terminal"/>
    <property type="match status" value="3"/>
</dbReference>
<proteinExistence type="predicted"/>
<feature type="compositionally biased region" description="Basic and acidic residues" evidence="3">
    <location>
        <begin position="119"/>
        <end position="145"/>
    </location>
</feature>
<evidence type="ECO:0000256" key="2">
    <source>
        <dbReference type="ARBA" id="ARBA00022525"/>
    </source>
</evidence>
<feature type="region of interest" description="Disordered" evidence="3">
    <location>
        <begin position="114"/>
        <end position="145"/>
    </location>
</feature>
<evidence type="ECO:0000256" key="1">
    <source>
        <dbReference type="ARBA" id="ARBA00004613"/>
    </source>
</evidence>
<name>A0A2I7K6B6_9RHOB</name>
<feature type="region of interest" description="Disordered" evidence="3">
    <location>
        <begin position="162"/>
        <end position="181"/>
    </location>
</feature>
<dbReference type="PROSITE" id="PS00330">
    <property type="entry name" value="HEMOLYSIN_CALCIUM"/>
    <property type="match status" value="4"/>
</dbReference>